<dbReference type="GO" id="GO:0005737">
    <property type="term" value="C:cytoplasm"/>
    <property type="evidence" value="ECO:0007669"/>
    <property type="project" value="TreeGrafter"/>
</dbReference>
<organism evidence="3 4">
    <name type="scientific">Luteibacter rhizovicinus DSM 16549</name>
    <dbReference type="NCBI Taxonomy" id="1440763"/>
    <lineage>
        <taxon>Bacteria</taxon>
        <taxon>Pseudomonadati</taxon>
        <taxon>Pseudomonadota</taxon>
        <taxon>Gammaproteobacteria</taxon>
        <taxon>Lysobacterales</taxon>
        <taxon>Rhodanobacteraceae</taxon>
        <taxon>Luteibacter</taxon>
    </lineage>
</organism>
<dbReference type="GO" id="GO:0005524">
    <property type="term" value="F:ATP binding"/>
    <property type="evidence" value="ECO:0007669"/>
    <property type="project" value="UniProtKB-KW"/>
</dbReference>
<dbReference type="PROSITE" id="PS50043">
    <property type="entry name" value="HTH_LUXR_2"/>
    <property type="match status" value="1"/>
</dbReference>
<evidence type="ECO:0000313" key="4">
    <source>
        <dbReference type="Proteomes" id="UP000182987"/>
    </source>
</evidence>
<dbReference type="SUPFAM" id="SSF52540">
    <property type="entry name" value="P-loop containing nucleoside triphosphate hydrolases"/>
    <property type="match status" value="1"/>
</dbReference>
<dbReference type="PANTHER" id="PTHR16305:SF28">
    <property type="entry name" value="GUANYLATE CYCLASE DOMAIN-CONTAINING PROTEIN"/>
    <property type="match status" value="1"/>
</dbReference>
<dbReference type="GO" id="GO:0003677">
    <property type="term" value="F:DNA binding"/>
    <property type="evidence" value="ECO:0007669"/>
    <property type="project" value="InterPro"/>
</dbReference>
<dbReference type="PRINTS" id="PR00038">
    <property type="entry name" value="HTHLUXR"/>
</dbReference>
<dbReference type="Pfam" id="PF00196">
    <property type="entry name" value="GerE"/>
    <property type="match status" value="1"/>
</dbReference>
<dbReference type="Proteomes" id="UP000182987">
    <property type="component" value="Chromosome"/>
</dbReference>
<dbReference type="PANTHER" id="PTHR16305">
    <property type="entry name" value="TESTICULAR SOLUBLE ADENYLYL CYCLASE"/>
    <property type="match status" value="1"/>
</dbReference>
<keyword evidence="2" id="KW-0067">ATP-binding</keyword>
<dbReference type="InterPro" id="IPR036388">
    <property type="entry name" value="WH-like_DNA-bd_sf"/>
</dbReference>
<dbReference type="Gene3D" id="3.40.50.300">
    <property type="entry name" value="P-loop containing nucleotide triphosphate hydrolases"/>
    <property type="match status" value="1"/>
</dbReference>
<dbReference type="SMART" id="SM00421">
    <property type="entry name" value="HTH_LUXR"/>
    <property type="match status" value="1"/>
</dbReference>
<dbReference type="STRING" id="1440763.BJI69_18325"/>
<keyword evidence="1" id="KW-0547">Nucleotide-binding</keyword>
<dbReference type="KEGG" id="lrz:BJI69_18325"/>
<dbReference type="Gene3D" id="1.25.40.10">
    <property type="entry name" value="Tetratricopeptide repeat domain"/>
    <property type="match status" value="1"/>
</dbReference>
<protein>
    <submittedName>
        <fullName evidence="3">Uncharacterized protein</fullName>
    </submittedName>
</protein>
<sequence length="863" mass="94168">MELIERDYPLQRLHEAVGRAERGSGLIVLVSGEAGIGKTSLVRRLVRDRTGEGDRVLWGSCEALFSPRPLGPIYDMAGAFDGDVQGMLGVDGPRARLFSAILTDLQHSPRTTLLILEDLHWADTATLDLVKYLARRVHPLRAVLLLTYRDDEIGDRHPLQTVFGDLPADAAMRIPLQRLSEDAVADMARRSGCVVDGIFATTGGNPFFVTEILHADGVPATVRDAVLARAARQSPPVRALLDLVAIVPARVEIAMVDAVLAPSVDDISSALASGLLTAADGWYAYRHELARMAVEKALAAPVITALHARVLACLESGDEPAPMARMVHHAAGAGDAAAVLRYAPLAAAEAISHGSHCEAAKLYGVALAYASRLPLREQAELLGRRSYQCYLTDQADEAMSASLRALDIWRELGERTHEGNTLRWLSRLHWFAGCNRDAEAYADQAVALLEQLPEESEFAWALSNRSQLYMLAGRTPEAVAWGTRAMELAKRVDDTEVLCHAMNNVGTAMLSSGDPEGRHWLEKSLSIALDRGYGEHVARAYANLTSTEVTTRNYVVAARTIHEAGIYFAERDLDSWANYVLAWKARVDFEQGRWDDAARLASQLIVRDAVAPVTRIPAMAVLARIRLRRGDPGATELIDEASELASHTGELQRLAPIAVARAEAAWLRGESSLNDPWVRHTYEMAEALGDRRELGELGFWLWKLGEGQGKYAESDDPYAMLWEGAWQAAADAWRILACPYMRAMALWDGEEASKLEALAIFEAMGACATVKLCRAQLRQAGIRGVTRGPRATTVANPAGLTTRERHVMSLLARGLSNAEIAQHIVRSEKTVEHHISAILRKLDVCSRGEAVAAAGRLGLTDPP</sequence>
<dbReference type="GO" id="GO:0006355">
    <property type="term" value="P:regulation of DNA-templated transcription"/>
    <property type="evidence" value="ECO:0007669"/>
    <property type="project" value="InterPro"/>
</dbReference>
<evidence type="ECO:0000313" key="3">
    <source>
        <dbReference type="EMBL" id="APG06627.1"/>
    </source>
</evidence>
<dbReference type="InterPro" id="IPR016032">
    <property type="entry name" value="Sig_transdc_resp-reg_C-effctor"/>
</dbReference>
<dbReference type="InterPro" id="IPR027417">
    <property type="entry name" value="P-loop_NTPase"/>
</dbReference>
<proteinExistence type="predicted"/>
<dbReference type="AlphaFoldDB" id="A0A0G9HAW5"/>
<keyword evidence="4" id="KW-1185">Reference proteome</keyword>
<gene>
    <name evidence="3" type="ORF">BJI69_18325</name>
</gene>
<evidence type="ECO:0000256" key="2">
    <source>
        <dbReference type="ARBA" id="ARBA00022840"/>
    </source>
</evidence>
<dbReference type="Gene3D" id="1.10.10.10">
    <property type="entry name" value="Winged helix-like DNA-binding domain superfamily/Winged helix DNA-binding domain"/>
    <property type="match status" value="1"/>
</dbReference>
<accession>A0A0G9HAW5</accession>
<dbReference type="SUPFAM" id="SSF48452">
    <property type="entry name" value="TPR-like"/>
    <property type="match status" value="1"/>
</dbReference>
<dbReference type="GO" id="GO:0004016">
    <property type="term" value="F:adenylate cyclase activity"/>
    <property type="evidence" value="ECO:0007669"/>
    <property type="project" value="TreeGrafter"/>
</dbReference>
<dbReference type="SUPFAM" id="SSF46894">
    <property type="entry name" value="C-terminal effector domain of the bipartite response regulators"/>
    <property type="match status" value="1"/>
</dbReference>
<reference evidence="4" key="1">
    <citation type="submission" date="2016-09" db="EMBL/GenBank/DDBJ databases">
        <authorList>
            <person name="Lysoe E."/>
        </authorList>
    </citation>
    <scope>NUCLEOTIDE SEQUENCE [LARGE SCALE GENOMIC DNA]</scope>
    <source>
        <strain evidence="4">LJ96T</strain>
    </source>
</reference>
<dbReference type="RefSeq" id="WP_046967796.1">
    <property type="nucleotide sequence ID" value="NZ_CP017480.1"/>
</dbReference>
<dbReference type="Pfam" id="PF13191">
    <property type="entry name" value="AAA_16"/>
    <property type="match status" value="1"/>
</dbReference>
<dbReference type="InterPro" id="IPR041664">
    <property type="entry name" value="AAA_16"/>
</dbReference>
<dbReference type="InterPro" id="IPR000792">
    <property type="entry name" value="Tscrpt_reg_LuxR_C"/>
</dbReference>
<dbReference type="PROSITE" id="PS00622">
    <property type="entry name" value="HTH_LUXR_1"/>
    <property type="match status" value="1"/>
</dbReference>
<evidence type="ECO:0000256" key="1">
    <source>
        <dbReference type="ARBA" id="ARBA00022741"/>
    </source>
</evidence>
<dbReference type="PATRIC" id="fig|1440763.5.peg.1935"/>
<name>A0A0G9HAW5_9GAMM</name>
<dbReference type="CDD" id="cd06170">
    <property type="entry name" value="LuxR_C_like"/>
    <property type="match status" value="1"/>
</dbReference>
<dbReference type="InterPro" id="IPR011990">
    <property type="entry name" value="TPR-like_helical_dom_sf"/>
</dbReference>
<dbReference type="EMBL" id="CP017480">
    <property type="protein sequence ID" value="APG06627.1"/>
    <property type="molecule type" value="Genomic_DNA"/>
</dbReference>